<evidence type="ECO:0000313" key="3">
    <source>
        <dbReference type="Proteomes" id="UP000320580"/>
    </source>
</evidence>
<evidence type="ECO:0000313" key="2">
    <source>
        <dbReference type="EMBL" id="QDY78088.1"/>
    </source>
</evidence>
<dbReference type="OrthoDB" id="9798388at2"/>
<dbReference type="KEGG" id="sqz:FQU76_18080"/>
<dbReference type="EMBL" id="CP042266">
    <property type="protein sequence ID" value="QDY78088.1"/>
    <property type="molecule type" value="Genomic_DNA"/>
</dbReference>
<keyword evidence="2" id="KW-0808">Transferase</keyword>
<accession>A0A5B8IHH1</accession>
<proteinExistence type="predicted"/>
<evidence type="ECO:0000259" key="1">
    <source>
        <dbReference type="Pfam" id="PF06094"/>
    </source>
</evidence>
<name>A0A5B8IHH1_9ACTN</name>
<reference evidence="2 3" key="1">
    <citation type="submission" date="2019-07" db="EMBL/GenBank/DDBJ databases">
        <authorList>
            <person name="Zhu P."/>
        </authorList>
    </citation>
    <scope>NUCLEOTIDE SEQUENCE [LARGE SCALE GENOMIC DNA]</scope>
    <source>
        <strain evidence="2 3">SSL-25</strain>
    </source>
</reference>
<gene>
    <name evidence="2" type="ORF">FQU76_18080</name>
</gene>
<dbReference type="Proteomes" id="UP000320580">
    <property type="component" value="Chromosome"/>
</dbReference>
<dbReference type="InterPro" id="IPR013024">
    <property type="entry name" value="GGCT-like"/>
</dbReference>
<dbReference type="InterPro" id="IPR009288">
    <property type="entry name" value="AIG2-like_dom"/>
</dbReference>
<dbReference type="Gene3D" id="3.10.490.10">
    <property type="entry name" value="Gamma-glutamyl cyclotransferase-like"/>
    <property type="match status" value="1"/>
</dbReference>
<dbReference type="AlphaFoldDB" id="A0A5B8IHH1"/>
<sequence>MSDPTEANETVHRLFSYGTLQLPQVQLSQFGRLLDGTPDALGGRRMTTIRITDPAVIEASGTDLHPLVVASPDPAEYVEGQVFELSDTELAMADAYEVDDYVRVGVTLRSGTRAWAFLERTATGDE</sequence>
<dbReference type="CDD" id="cd06661">
    <property type="entry name" value="GGCT_like"/>
    <property type="match status" value="1"/>
</dbReference>
<dbReference type="InterPro" id="IPR036568">
    <property type="entry name" value="GGCT-like_sf"/>
</dbReference>
<feature type="domain" description="Gamma-glutamylcyclotransferase AIG2-like" evidence="1">
    <location>
        <begin position="14"/>
        <end position="118"/>
    </location>
</feature>
<dbReference type="RefSeq" id="WP_146481410.1">
    <property type="nucleotide sequence ID" value="NZ_CP042266.1"/>
</dbReference>
<organism evidence="2 3">
    <name type="scientific">Streptomyces qinzhouensis</name>
    <dbReference type="NCBI Taxonomy" id="2599401"/>
    <lineage>
        <taxon>Bacteria</taxon>
        <taxon>Bacillati</taxon>
        <taxon>Actinomycetota</taxon>
        <taxon>Actinomycetes</taxon>
        <taxon>Kitasatosporales</taxon>
        <taxon>Streptomycetaceae</taxon>
        <taxon>Streptomyces</taxon>
    </lineage>
</organism>
<protein>
    <submittedName>
        <fullName evidence="2">Gamma-glutamylcyclotransferase</fullName>
    </submittedName>
</protein>
<dbReference type="Pfam" id="PF06094">
    <property type="entry name" value="GGACT"/>
    <property type="match status" value="1"/>
</dbReference>
<dbReference type="GO" id="GO:0016740">
    <property type="term" value="F:transferase activity"/>
    <property type="evidence" value="ECO:0007669"/>
    <property type="project" value="UniProtKB-KW"/>
</dbReference>
<dbReference type="SUPFAM" id="SSF110857">
    <property type="entry name" value="Gamma-glutamyl cyclotransferase-like"/>
    <property type="match status" value="1"/>
</dbReference>
<keyword evidence="3" id="KW-1185">Reference proteome</keyword>